<organism evidence="1 2">
    <name type="scientific">Vagococcus salmoninarum</name>
    <dbReference type="NCBI Taxonomy" id="2739"/>
    <lineage>
        <taxon>Bacteria</taxon>
        <taxon>Bacillati</taxon>
        <taxon>Bacillota</taxon>
        <taxon>Bacilli</taxon>
        <taxon>Lactobacillales</taxon>
        <taxon>Enterococcaceae</taxon>
        <taxon>Vagococcus</taxon>
    </lineage>
</organism>
<dbReference type="Pfam" id="PF08282">
    <property type="entry name" value="Hydrolase_3"/>
    <property type="match status" value="1"/>
</dbReference>
<keyword evidence="2" id="KW-1185">Reference proteome</keyword>
<dbReference type="GO" id="GO:0005829">
    <property type="term" value="C:cytosol"/>
    <property type="evidence" value="ECO:0007669"/>
    <property type="project" value="TreeGrafter"/>
</dbReference>
<dbReference type="EMBL" id="NGJU01000010">
    <property type="protein sequence ID" value="RST95398.1"/>
    <property type="molecule type" value="Genomic_DNA"/>
</dbReference>
<sequence length="253" mass="28646">MLEMNVVFDLDGTICYDGQTIATVLTDFLRTAIYRQPEHRLIFASARPVRDILPLLPAELSETYLIGGNGTMLYYQGKCQWLNYLAPADSQFLIKYIKEKNLDYLVDEAWDYALHGPSLAHLSSKIDVLKQGRKRDLDEIKDPIKILLANYPSQEQVLTDLQHLSVTCTCYPREKCLDFTNQGVNKASALKKLFGSEEYIAFGNDHNDVEMLRQGTVSVAIGDNQAIQEICDYHLSESPQAIIKLLKELLLPS</sequence>
<dbReference type="InterPro" id="IPR023214">
    <property type="entry name" value="HAD_sf"/>
</dbReference>
<accession>A0A429ZP00</accession>
<evidence type="ECO:0000313" key="2">
    <source>
        <dbReference type="Proteomes" id="UP000287239"/>
    </source>
</evidence>
<dbReference type="Gene3D" id="3.30.1240.10">
    <property type="match status" value="1"/>
</dbReference>
<protein>
    <recommendedName>
        <fullName evidence="3">Hydrolase</fullName>
    </recommendedName>
</protein>
<comment type="caution">
    <text evidence="1">The sequence shown here is derived from an EMBL/GenBank/DDBJ whole genome shotgun (WGS) entry which is preliminary data.</text>
</comment>
<name>A0A429ZP00_9ENTE</name>
<dbReference type="NCBIfam" id="TIGR01484">
    <property type="entry name" value="HAD-SF-IIB"/>
    <property type="match status" value="1"/>
</dbReference>
<proteinExistence type="predicted"/>
<dbReference type="OrthoDB" id="1650327at2"/>
<evidence type="ECO:0008006" key="3">
    <source>
        <dbReference type="Google" id="ProtNLM"/>
    </source>
</evidence>
<reference evidence="1 2" key="1">
    <citation type="submission" date="2017-05" db="EMBL/GenBank/DDBJ databases">
        <title>Vagococcus spp. assemblies.</title>
        <authorList>
            <person name="Gulvik C.A."/>
        </authorList>
    </citation>
    <scope>NUCLEOTIDE SEQUENCE [LARGE SCALE GENOMIC DNA]</scope>
    <source>
        <strain evidence="1 2">NCFB 2777</strain>
    </source>
</reference>
<dbReference type="Gene3D" id="3.40.50.1000">
    <property type="entry name" value="HAD superfamily/HAD-like"/>
    <property type="match status" value="1"/>
</dbReference>
<dbReference type="InterPro" id="IPR006379">
    <property type="entry name" value="HAD-SF_hydro_IIB"/>
</dbReference>
<evidence type="ECO:0000313" key="1">
    <source>
        <dbReference type="EMBL" id="RST95398.1"/>
    </source>
</evidence>
<dbReference type="SUPFAM" id="SSF56784">
    <property type="entry name" value="HAD-like"/>
    <property type="match status" value="1"/>
</dbReference>
<dbReference type="InterPro" id="IPR036412">
    <property type="entry name" value="HAD-like_sf"/>
</dbReference>
<dbReference type="AlphaFoldDB" id="A0A429ZP00"/>
<dbReference type="GO" id="GO:0000287">
    <property type="term" value="F:magnesium ion binding"/>
    <property type="evidence" value="ECO:0007669"/>
    <property type="project" value="TreeGrafter"/>
</dbReference>
<dbReference type="PANTHER" id="PTHR10000:SF53">
    <property type="entry name" value="5-AMINO-6-(5-PHOSPHO-D-RIBITYLAMINO)URACIL PHOSPHATASE YBJI-RELATED"/>
    <property type="match status" value="1"/>
</dbReference>
<dbReference type="GO" id="GO:0016791">
    <property type="term" value="F:phosphatase activity"/>
    <property type="evidence" value="ECO:0007669"/>
    <property type="project" value="TreeGrafter"/>
</dbReference>
<gene>
    <name evidence="1" type="ORF">CBF35_07520</name>
</gene>
<dbReference type="Proteomes" id="UP000287239">
    <property type="component" value="Unassembled WGS sequence"/>
</dbReference>
<dbReference type="PANTHER" id="PTHR10000">
    <property type="entry name" value="PHOSPHOSERINE PHOSPHATASE"/>
    <property type="match status" value="1"/>
</dbReference>